<keyword evidence="2" id="KW-1185">Reference proteome</keyword>
<comment type="caution">
    <text evidence="1">The sequence shown here is derived from an EMBL/GenBank/DDBJ whole genome shotgun (WGS) entry which is preliminary data.</text>
</comment>
<proteinExistence type="predicted"/>
<name>A0A4Y2J3Z7_ARAVE</name>
<accession>A0A4Y2J3Z7</accession>
<evidence type="ECO:0000313" key="1">
    <source>
        <dbReference type="EMBL" id="GBM84319.1"/>
    </source>
</evidence>
<dbReference type="AlphaFoldDB" id="A0A4Y2J3Z7"/>
<organism evidence="1 2">
    <name type="scientific">Araneus ventricosus</name>
    <name type="common">Orbweaver spider</name>
    <name type="synonym">Epeira ventricosa</name>
    <dbReference type="NCBI Taxonomy" id="182803"/>
    <lineage>
        <taxon>Eukaryota</taxon>
        <taxon>Metazoa</taxon>
        <taxon>Ecdysozoa</taxon>
        <taxon>Arthropoda</taxon>
        <taxon>Chelicerata</taxon>
        <taxon>Arachnida</taxon>
        <taxon>Araneae</taxon>
        <taxon>Araneomorphae</taxon>
        <taxon>Entelegynae</taxon>
        <taxon>Araneoidea</taxon>
        <taxon>Araneidae</taxon>
        <taxon>Araneus</taxon>
    </lineage>
</organism>
<sequence>MWRQVAFFDKSCFMLLQTDGCWRVLRETIAGRIQAGEGNLMVWECFCDIPWVLSSLWKAQWINRSMHLFLQTMSTATCELFYLGNDGHLPAGQCDVSYSPGYTCAAQKAPE</sequence>
<dbReference type="EMBL" id="BGPR01003150">
    <property type="protein sequence ID" value="GBM84319.1"/>
    <property type="molecule type" value="Genomic_DNA"/>
</dbReference>
<protein>
    <submittedName>
        <fullName evidence="1">Uncharacterized protein</fullName>
    </submittedName>
</protein>
<dbReference type="OrthoDB" id="10588515at2759"/>
<evidence type="ECO:0000313" key="2">
    <source>
        <dbReference type="Proteomes" id="UP000499080"/>
    </source>
</evidence>
<gene>
    <name evidence="1" type="ORF">AVEN_254447_1</name>
</gene>
<dbReference type="Proteomes" id="UP000499080">
    <property type="component" value="Unassembled WGS sequence"/>
</dbReference>
<reference evidence="1 2" key="1">
    <citation type="journal article" date="2019" name="Sci. Rep.">
        <title>Orb-weaving spider Araneus ventricosus genome elucidates the spidroin gene catalogue.</title>
        <authorList>
            <person name="Kono N."/>
            <person name="Nakamura H."/>
            <person name="Ohtoshi R."/>
            <person name="Moran D.A.P."/>
            <person name="Shinohara A."/>
            <person name="Yoshida Y."/>
            <person name="Fujiwara M."/>
            <person name="Mori M."/>
            <person name="Tomita M."/>
            <person name="Arakawa K."/>
        </authorList>
    </citation>
    <scope>NUCLEOTIDE SEQUENCE [LARGE SCALE GENOMIC DNA]</scope>
</reference>